<dbReference type="PIRSF" id="PIRSF038991">
    <property type="entry name" value="Protein_AbrB"/>
    <property type="match status" value="1"/>
</dbReference>
<keyword evidence="1" id="KW-0472">Membrane</keyword>
<comment type="caution">
    <text evidence="2">The sequence shown here is derived from an EMBL/GenBank/DDBJ whole genome shotgun (WGS) entry which is preliminary data.</text>
</comment>
<dbReference type="GO" id="GO:0016020">
    <property type="term" value="C:membrane"/>
    <property type="evidence" value="ECO:0007669"/>
    <property type="project" value="InterPro"/>
</dbReference>
<sequence length="313" mass="32278">MLACTLAALVAVPVRAPGIVRPPMTVVLGVLLGASFSADLIGQMAAWVSTLLGLTLFLLVSGAACVVYFRTIGGNDLPTAYFAGMPGGLMEMVLLGQARGGDARRIALVHAIRIPLTVVSLPFLIPALGGGDIGTGRGAGGPINAASLDSVLWLVATGVVVAALGRLLKLPAPILLGPMIASGFVHMIGWTHSSPPREIVWIAQLVLGTTLGCRFVGTTPREMLRMVVLSLGAFAILIVSAVGFAIALAALTPLDVVSIAPAYSPGGLVETSVIALALQIEAAFVATHHIVRVILIMAAAEPIFRLVGRLRRK</sequence>
<evidence type="ECO:0000313" key="2">
    <source>
        <dbReference type="EMBL" id="NDV89316.1"/>
    </source>
</evidence>
<keyword evidence="3" id="KW-1185">Reference proteome</keyword>
<feature type="transmembrane region" description="Helical" evidence="1">
    <location>
        <begin position="23"/>
        <end position="41"/>
    </location>
</feature>
<dbReference type="PANTHER" id="PTHR38457:SF1">
    <property type="entry name" value="REGULATOR ABRB-RELATED"/>
    <property type="match status" value="1"/>
</dbReference>
<keyword evidence="1" id="KW-0812">Transmembrane</keyword>
<reference evidence="2 3" key="1">
    <citation type="submission" date="2020-01" db="EMBL/GenBank/DDBJ databases">
        <title>Genomes of bacteria type strains.</title>
        <authorList>
            <person name="Chen J."/>
            <person name="Zhu S."/>
            <person name="Chen J."/>
        </authorList>
    </citation>
    <scope>NUCLEOTIDE SEQUENCE [LARGE SCALE GENOMIC DNA]</scope>
    <source>
        <strain evidence="2 3">KCTC 52919</strain>
    </source>
</reference>
<dbReference type="Proteomes" id="UP000476332">
    <property type="component" value="Unassembled WGS sequence"/>
</dbReference>
<feature type="transmembrane region" description="Helical" evidence="1">
    <location>
        <begin position="110"/>
        <end position="130"/>
    </location>
</feature>
<protein>
    <submittedName>
        <fullName evidence="2">AbrB family transcriptional regulator</fullName>
    </submittedName>
</protein>
<keyword evidence="1" id="KW-1133">Transmembrane helix</keyword>
<feature type="transmembrane region" description="Helical" evidence="1">
    <location>
        <begin position="271"/>
        <end position="304"/>
    </location>
</feature>
<gene>
    <name evidence="2" type="ORF">GTW51_21880</name>
</gene>
<name>A0A6L9MP35_9HYPH</name>
<proteinExistence type="predicted"/>
<dbReference type="PANTHER" id="PTHR38457">
    <property type="entry name" value="REGULATOR ABRB-RELATED"/>
    <property type="match status" value="1"/>
</dbReference>
<dbReference type="Pfam" id="PF05145">
    <property type="entry name" value="AbrB"/>
    <property type="match status" value="1"/>
</dbReference>
<feature type="transmembrane region" description="Helical" evidence="1">
    <location>
        <begin position="199"/>
        <end position="216"/>
    </location>
</feature>
<feature type="transmembrane region" description="Helical" evidence="1">
    <location>
        <begin position="228"/>
        <end position="251"/>
    </location>
</feature>
<feature type="transmembrane region" description="Helical" evidence="1">
    <location>
        <begin position="150"/>
        <end position="168"/>
    </location>
</feature>
<dbReference type="NCBIfam" id="TIGR03082">
    <property type="entry name" value="Gneg_AbrB_dup"/>
    <property type="match status" value="1"/>
</dbReference>
<organism evidence="2 3">
    <name type="scientific">Aurantimonas aggregata</name>
    <dbReference type="NCBI Taxonomy" id="2047720"/>
    <lineage>
        <taxon>Bacteria</taxon>
        <taxon>Pseudomonadati</taxon>
        <taxon>Pseudomonadota</taxon>
        <taxon>Alphaproteobacteria</taxon>
        <taxon>Hyphomicrobiales</taxon>
        <taxon>Aurantimonadaceae</taxon>
        <taxon>Aurantimonas</taxon>
    </lineage>
</organism>
<evidence type="ECO:0000313" key="3">
    <source>
        <dbReference type="Proteomes" id="UP000476332"/>
    </source>
</evidence>
<dbReference type="AlphaFoldDB" id="A0A6L9MP35"/>
<dbReference type="InterPro" id="IPR007820">
    <property type="entry name" value="AbrB_fam"/>
</dbReference>
<accession>A0A6L9MP35</accession>
<dbReference type="GO" id="GO:0010468">
    <property type="term" value="P:regulation of gene expression"/>
    <property type="evidence" value="ECO:0007669"/>
    <property type="project" value="InterPro"/>
</dbReference>
<dbReference type="InterPro" id="IPR017516">
    <property type="entry name" value="AbrB_dup"/>
</dbReference>
<feature type="transmembrane region" description="Helical" evidence="1">
    <location>
        <begin position="175"/>
        <end position="193"/>
    </location>
</feature>
<dbReference type="EMBL" id="JAAAMJ010000036">
    <property type="protein sequence ID" value="NDV89316.1"/>
    <property type="molecule type" value="Genomic_DNA"/>
</dbReference>
<evidence type="ECO:0000256" key="1">
    <source>
        <dbReference type="SAM" id="Phobius"/>
    </source>
</evidence>
<feature type="transmembrane region" description="Helical" evidence="1">
    <location>
        <begin position="48"/>
        <end position="69"/>
    </location>
</feature>